<reference evidence="1" key="1">
    <citation type="submission" date="2023-10" db="EMBL/GenBank/DDBJ databases">
        <authorList>
            <person name="Hackl T."/>
        </authorList>
    </citation>
    <scope>NUCLEOTIDE SEQUENCE</scope>
</reference>
<organism evidence="1 2">
    <name type="scientific">Anthostomella pinea</name>
    <dbReference type="NCBI Taxonomy" id="933095"/>
    <lineage>
        <taxon>Eukaryota</taxon>
        <taxon>Fungi</taxon>
        <taxon>Dikarya</taxon>
        <taxon>Ascomycota</taxon>
        <taxon>Pezizomycotina</taxon>
        <taxon>Sordariomycetes</taxon>
        <taxon>Xylariomycetidae</taxon>
        <taxon>Xylariales</taxon>
        <taxon>Xylariaceae</taxon>
        <taxon>Anthostomella</taxon>
    </lineage>
</organism>
<comment type="caution">
    <text evidence="1">The sequence shown here is derived from an EMBL/GenBank/DDBJ whole genome shotgun (WGS) entry which is preliminary data.</text>
</comment>
<accession>A0AAI8VUA8</accession>
<dbReference type="EMBL" id="CAUWAG010000018">
    <property type="protein sequence ID" value="CAJ2511191.1"/>
    <property type="molecule type" value="Genomic_DNA"/>
</dbReference>
<dbReference type="Proteomes" id="UP001295740">
    <property type="component" value="Unassembled WGS sequence"/>
</dbReference>
<keyword evidence="2" id="KW-1185">Reference proteome</keyword>
<evidence type="ECO:0000313" key="1">
    <source>
        <dbReference type="EMBL" id="CAJ2511191.1"/>
    </source>
</evidence>
<gene>
    <name evidence="1" type="ORF">KHLLAP_LOCUS11659</name>
</gene>
<name>A0AAI8VUA8_9PEZI</name>
<sequence length="149" mass="16601">MRWSSGLDVRPLSAEPVRGPSNLSSARPGSATISVRMLLLGTSPSPAWPPVSSLRHAVHDVKTLDSSELCDFGRTGRRVSISVDMHRDETRRAVRVVMVPKALISVWLRSWRMAGSEPTMMEPLSSRPIQSTTSVYTQFGLEERAKDWR</sequence>
<proteinExistence type="predicted"/>
<protein>
    <submittedName>
        <fullName evidence="1">Uu.00g068160.m01.CDS01</fullName>
    </submittedName>
</protein>
<dbReference type="AlphaFoldDB" id="A0AAI8VUA8"/>
<evidence type="ECO:0000313" key="2">
    <source>
        <dbReference type="Proteomes" id="UP001295740"/>
    </source>
</evidence>